<dbReference type="Proteomes" id="UP001337655">
    <property type="component" value="Unassembled WGS sequence"/>
</dbReference>
<evidence type="ECO:0000256" key="12">
    <source>
        <dbReference type="SAM" id="Phobius"/>
    </source>
</evidence>
<evidence type="ECO:0000256" key="2">
    <source>
        <dbReference type="ARBA" id="ARBA00004141"/>
    </source>
</evidence>
<keyword evidence="8 12" id="KW-1133">Transmembrane helix</keyword>
<evidence type="ECO:0000256" key="3">
    <source>
        <dbReference type="ARBA" id="ARBA00022448"/>
    </source>
</evidence>
<dbReference type="RefSeq" id="XP_064658543.1">
    <property type="nucleotide sequence ID" value="XM_064803628.1"/>
</dbReference>
<dbReference type="GO" id="GO:0140575">
    <property type="term" value="F:transmembrane monodehydroascorbate reductase activity"/>
    <property type="evidence" value="ECO:0007669"/>
    <property type="project" value="InterPro"/>
</dbReference>
<feature type="transmembrane region" description="Helical" evidence="12">
    <location>
        <begin position="32"/>
        <end position="56"/>
    </location>
</feature>
<dbReference type="AlphaFoldDB" id="A0AAV9P8C4"/>
<dbReference type="PANTHER" id="PTHR15422">
    <property type="entry name" value="OS05G0565100 PROTEIN"/>
    <property type="match status" value="1"/>
</dbReference>
<evidence type="ECO:0000256" key="6">
    <source>
        <dbReference type="ARBA" id="ARBA00022723"/>
    </source>
</evidence>
<dbReference type="CDD" id="cd08761">
    <property type="entry name" value="Cyt_b561_CYB561D2_like"/>
    <property type="match status" value="1"/>
</dbReference>
<name>A0AAV9P8C4_9PEZI</name>
<evidence type="ECO:0000256" key="8">
    <source>
        <dbReference type="ARBA" id="ARBA00022989"/>
    </source>
</evidence>
<gene>
    <name evidence="14" type="ORF">LTR77_006386</name>
</gene>
<dbReference type="EMBL" id="JAVRRT010000009">
    <property type="protein sequence ID" value="KAK5169077.1"/>
    <property type="molecule type" value="Genomic_DNA"/>
</dbReference>
<evidence type="ECO:0000256" key="5">
    <source>
        <dbReference type="ARBA" id="ARBA00022692"/>
    </source>
</evidence>
<feature type="transmembrane region" description="Helical" evidence="12">
    <location>
        <begin position="181"/>
        <end position="202"/>
    </location>
</feature>
<evidence type="ECO:0000256" key="10">
    <source>
        <dbReference type="ARBA" id="ARBA00023136"/>
    </source>
</evidence>
<accession>A0AAV9P8C4</accession>
<keyword evidence="7" id="KW-0249">Electron transport</keyword>
<evidence type="ECO:0000256" key="1">
    <source>
        <dbReference type="ARBA" id="ARBA00001970"/>
    </source>
</evidence>
<dbReference type="GeneID" id="89927726"/>
<dbReference type="GO" id="GO:0046872">
    <property type="term" value="F:metal ion binding"/>
    <property type="evidence" value="ECO:0007669"/>
    <property type="project" value="UniProtKB-KW"/>
</dbReference>
<sequence>MADNERRPLGTSEEDPLLGSAGDASQEEGKPLYYNFILGTGTVAQAGAWILAAIVWGSVFSHDLMLFSAHPLLNSAAVLFFIQGILILQPTHTAKQKKQGTYTHAAFNDLAVGSAVAGLVIIEYNKIKDGNPHFESPHAILGIITYILIFLQAFVGVTQYFTPGLYGGEEKAKALYKYHRVGGYVTLVVMLATVCAATQTAFNENILQMQLWAVVVACVVVLVGVLPRVRLSKFGWMAGK</sequence>
<evidence type="ECO:0000256" key="11">
    <source>
        <dbReference type="SAM" id="MobiDB-lite"/>
    </source>
</evidence>
<comment type="subcellular location">
    <subcellularLocation>
        <location evidence="2">Membrane</location>
        <topology evidence="2">Multi-pass membrane protein</topology>
    </subcellularLocation>
</comment>
<protein>
    <recommendedName>
        <fullName evidence="13">Cytochrome b561 domain-containing protein</fullName>
    </recommendedName>
</protein>
<feature type="transmembrane region" description="Helical" evidence="12">
    <location>
        <begin position="68"/>
        <end position="88"/>
    </location>
</feature>
<keyword evidence="9" id="KW-0408">Iron</keyword>
<comment type="cofactor">
    <cofactor evidence="1">
        <name>heme b</name>
        <dbReference type="ChEBI" id="CHEBI:60344"/>
    </cofactor>
</comment>
<evidence type="ECO:0000313" key="14">
    <source>
        <dbReference type="EMBL" id="KAK5169077.1"/>
    </source>
</evidence>
<keyword evidence="15" id="KW-1185">Reference proteome</keyword>
<evidence type="ECO:0000256" key="9">
    <source>
        <dbReference type="ARBA" id="ARBA00023004"/>
    </source>
</evidence>
<feature type="transmembrane region" description="Helical" evidence="12">
    <location>
        <begin position="208"/>
        <end position="227"/>
    </location>
</feature>
<keyword evidence="5 12" id="KW-0812">Transmembrane</keyword>
<evidence type="ECO:0000256" key="4">
    <source>
        <dbReference type="ARBA" id="ARBA00022617"/>
    </source>
</evidence>
<feature type="region of interest" description="Disordered" evidence="11">
    <location>
        <begin position="1"/>
        <end position="25"/>
    </location>
</feature>
<feature type="transmembrane region" description="Helical" evidence="12">
    <location>
        <begin position="139"/>
        <end position="161"/>
    </location>
</feature>
<dbReference type="PANTHER" id="PTHR15422:SF45">
    <property type="entry name" value="CYTOCHROME B561 DOMAIN-CONTAINING PROTEIN"/>
    <property type="match status" value="1"/>
</dbReference>
<reference evidence="14 15" key="1">
    <citation type="submission" date="2023-08" db="EMBL/GenBank/DDBJ databases">
        <title>Black Yeasts Isolated from many extreme environments.</title>
        <authorList>
            <person name="Coleine C."/>
            <person name="Stajich J.E."/>
            <person name="Selbmann L."/>
        </authorList>
    </citation>
    <scope>NUCLEOTIDE SEQUENCE [LARGE SCALE GENOMIC DNA]</scope>
    <source>
        <strain evidence="14 15">CCFEE 5935</strain>
    </source>
</reference>
<keyword evidence="4" id="KW-0349">Heme</keyword>
<evidence type="ECO:0000259" key="13">
    <source>
        <dbReference type="PROSITE" id="PS50939"/>
    </source>
</evidence>
<dbReference type="InterPro" id="IPR045150">
    <property type="entry name" value="CYB561D1/2"/>
</dbReference>
<dbReference type="Pfam" id="PF03188">
    <property type="entry name" value="Cytochrom_B561"/>
    <property type="match status" value="1"/>
</dbReference>
<comment type="caution">
    <text evidence="14">The sequence shown here is derived from an EMBL/GenBank/DDBJ whole genome shotgun (WGS) entry which is preliminary data.</text>
</comment>
<feature type="domain" description="Cytochrome b561" evidence="13">
    <location>
        <begin position="34"/>
        <end position="235"/>
    </location>
</feature>
<evidence type="ECO:0000313" key="15">
    <source>
        <dbReference type="Proteomes" id="UP001337655"/>
    </source>
</evidence>
<dbReference type="PROSITE" id="PS50939">
    <property type="entry name" value="CYTOCHROME_B561"/>
    <property type="match status" value="1"/>
</dbReference>
<keyword evidence="10 12" id="KW-0472">Membrane</keyword>
<organism evidence="14 15">
    <name type="scientific">Saxophila tyrrhenica</name>
    <dbReference type="NCBI Taxonomy" id="1690608"/>
    <lineage>
        <taxon>Eukaryota</taxon>
        <taxon>Fungi</taxon>
        <taxon>Dikarya</taxon>
        <taxon>Ascomycota</taxon>
        <taxon>Pezizomycotina</taxon>
        <taxon>Dothideomycetes</taxon>
        <taxon>Dothideomycetidae</taxon>
        <taxon>Mycosphaerellales</taxon>
        <taxon>Extremaceae</taxon>
        <taxon>Saxophila</taxon>
    </lineage>
</organism>
<feature type="transmembrane region" description="Helical" evidence="12">
    <location>
        <begin position="109"/>
        <end position="127"/>
    </location>
</feature>
<dbReference type="GO" id="GO:0016020">
    <property type="term" value="C:membrane"/>
    <property type="evidence" value="ECO:0007669"/>
    <property type="project" value="UniProtKB-SubCell"/>
</dbReference>
<keyword evidence="3" id="KW-0813">Transport</keyword>
<evidence type="ECO:0000256" key="7">
    <source>
        <dbReference type="ARBA" id="ARBA00022982"/>
    </source>
</evidence>
<dbReference type="InterPro" id="IPR006593">
    <property type="entry name" value="Cyt_b561/ferric_Rdtase_TM"/>
</dbReference>
<keyword evidence="6" id="KW-0479">Metal-binding</keyword>
<dbReference type="SMART" id="SM00665">
    <property type="entry name" value="B561"/>
    <property type="match status" value="1"/>
</dbReference>
<dbReference type="Gene3D" id="1.20.120.1770">
    <property type="match status" value="1"/>
</dbReference>
<proteinExistence type="predicted"/>